<feature type="compositionally biased region" description="Basic residues" evidence="1">
    <location>
        <begin position="357"/>
        <end position="367"/>
    </location>
</feature>
<evidence type="ECO:0000256" key="1">
    <source>
        <dbReference type="SAM" id="MobiDB-lite"/>
    </source>
</evidence>
<evidence type="ECO:0000313" key="4">
    <source>
        <dbReference type="Proteomes" id="UP000310066"/>
    </source>
</evidence>
<protein>
    <recommendedName>
        <fullName evidence="2">DUF7371 domain-containing protein</fullName>
    </recommendedName>
</protein>
<proteinExistence type="predicted"/>
<feature type="domain" description="DUF7371" evidence="2">
    <location>
        <begin position="25"/>
        <end position="187"/>
    </location>
</feature>
<feature type="region of interest" description="Disordered" evidence="1">
    <location>
        <begin position="1"/>
        <end position="20"/>
    </location>
</feature>
<feature type="region of interest" description="Disordered" evidence="1">
    <location>
        <begin position="308"/>
        <end position="327"/>
    </location>
</feature>
<organism evidence="3 4">
    <name type="scientific">Friedmanniomyces endolithicus</name>
    <dbReference type="NCBI Taxonomy" id="329885"/>
    <lineage>
        <taxon>Eukaryota</taxon>
        <taxon>Fungi</taxon>
        <taxon>Dikarya</taxon>
        <taxon>Ascomycota</taxon>
        <taxon>Pezizomycotina</taxon>
        <taxon>Dothideomycetes</taxon>
        <taxon>Dothideomycetidae</taxon>
        <taxon>Mycosphaerellales</taxon>
        <taxon>Teratosphaeriaceae</taxon>
        <taxon>Friedmanniomyces</taxon>
    </lineage>
</organism>
<feature type="region of interest" description="Disordered" evidence="1">
    <location>
        <begin position="424"/>
        <end position="482"/>
    </location>
</feature>
<dbReference type="Proteomes" id="UP000310066">
    <property type="component" value="Unassembled WGS sequence"/>
</dbReference>
<sequence>MITSAGPSNPFPASSATATPTACGERGNFTMTFDDLPNFVPSKQNKTDITQAPPIPNPYHHLTFSNGYVYAPQPSVPYLPSSAPHLAVFLANGSGMTASSMQPGEVGDGPYESMSAFWFDAFSAFMGCDNAGPGLCTIVFTGYTWSPDANNEIATYTQNATVAPCPGLANCQLQQVSFPTSFRGLSGRRKVFRKRADSNDNDGDEVDSAPPQEAPASTNDEHGESVGMIVPRARRPVARKQGIAFTSTGHTTQQEPVDDEEMAMISVHPDREQNVVPGDRFVKPTGKAAVVDDRHMMAFVDSKMAEMRSATPNSLQSGKLPSDTEAQRDGSLPIAQAVASAATTSDNAQQRTASNYRRPRTQRRQPRPRNPDDVARESLVESIMRESGTAAAPLYDRPDTTTTTRDTADTDDAAAEAFKTQFLQDMAAQNRRRPPNPVPFSKVALAKGADRTAHGPKLGGSRMQRERMKAAQAAAEAAGKGK</sequence>
<dbReference type="EMBL" id="NAJP01000011">
    <property type="protein sequence ID" value="TKA45532.1"/>
    <property type="molecule type" value="Genomic_DNA"/>
</dbReference>
<accession>A0A4U0VAL0</accession>
<feature type="region of interest" description="Disordered" evidence="1">
    <location>
        <begin position="338"/>
        <end position="409"/>
    </location>
</feature>
<dbReference type="STRING" id="329885.A0A4U0VAL0"/>
<evidence type="ECO:0000313" key="3">
    <source>
        <dbReference type="EMBL" id="TKA45532.1"/>
    </source>
</evidence>
<feature type="compositionally biased region" description="Low complexity" evidence="1">
    <location>
        <begin position="7"/>
        <end position="20"/>
    </location>
</feature>
<evidence type="ECO:0000259" key="2">
    <source>
        <dbReference type="Pfam" id="PF24086"/>
    </source>
</evidence>
<dbReference type="InterPro" id="IPR055795">
    <property type="entry name" value="DUF7371"/>
</dbReference>
<gene>
    <name evidence="3" type="ORF">B0A54_04071</name>
</gene>
<feature type="compositionally biased region" description="Low complexity" evidence="1">
    <location>
        <begin position="470"/>
        <end position="482"/>
    </location>
</feature>
<feature type="compositionally biased region" description="Basic and acidic residues" evidence="1">
    <location>
        <begin position="369"/>
        <end position="379"/>
    </location>
</feature>
<dbReference type="AlphaFoldDB" id="A0A4U0VAL0"/>
<dbReference type="Pfam" id="PF24086">
    <property type="entry name" value="DUF7371"/>
    <property type="match status" value="1"/>
</dbReference>
<dbReference type="OrthoDB" id="5627at2759"/>
<name>A0A4U0VAL0_9PEZI</name>
<feature type="compositionally biased region" description="Polar residues" evidence="1">
    <location>
        <begin position="341"/>
        <end position="355"/>
    </location>
</feature>
<feature type="compositionally biased region" description="Polar residues" evidence="1">
    <location>
        <begin position="310"/>
        <end position="319"/>
    </location>
</feature>
<reference evidence="3 4" key="1">
    <citation type="submission" date="2017-03" db="EMBL/GenBank/DDBJ databases">
        <title>Genomes of endolithic fungi from Antarctica.</title>
        <authorList>
            <person name="Coleine C."/>
            <person name="Masonjones S."/>
            <person name="Stajich J.E."/>
        </authorList>
    </citation>
    <scope>NUCLEOTIDE SEQUENCE [LARGE SCALE GENOMIC DNA]</scope>
    <source>
        <strain evidence="3 4">CCFEE 5311</strain>
    </source>
</reference>
<feature type="region of interest" description="Disordered" evidence="1">
    <location>
        <begin position="194"/>
        <end position="226"/>
    </location>
</feature>
<comment type="caution">
    <text evidence="3">The sequence shown here is derived from an EMBL/GenBank/DDBJ whole genome shotgun (WGS) entry which is preliminary data.</text>
</comment>